<sequence>MYIVSVFLFAAAANLDSFVVGLSYGVRRVHIQFRANLLIAGIVMLGTFLSMVLGAGLKGLIPAEWGGRLGSGMILLLGAYCLVCFFVRRGEGEAGPEVKLQYMGLRETAALGCALTVNNVGLGVGASIAGLGLWLTVLASSACSFLFLYAGNRLGKSWLSAVIGGYAEPISGVMMIALGLFELLG</sequence>
<name>A0AAW5JNL0_9FIRM</name>
<evidence type="ECO:0000256" key="2">
    <source>
        <dbReference type="ARBA" id="ARBA00022692"/>
    </source>
</evidence>
<reference evidence="6" key="1">
    <citation type="submission" date="2022-06" db="EMBL/GenBank/DDBJ databases">
        <title>Isolation of gut microbiota from human fecal samples.</title>
        <authorList>
            <person name="Pamer E.G."/>
            <person name="Barat B."/>
            <person name="Waligurski E."/>
            <person name="Medina S."/>
            <person name="Paddock L."/>
            <person name="Mostad J."/>
        </authorList>
    </citation>
    <scope>NUCLEOTIDE SEQUENCE</scope>
    <source>
        <strain evidence="6">DFI.9.91</strain>
    </source>
</reference>
<feature type="transmembrane region" description="Helical" evidence="5">
    <location>
        <begin position="108"/>
        <end position="126"/>
    </location>
</feature>
<feature type="transmembrane region" description="Helical" evidence="5">
    <location>
        <begin position="69"/>
        <end position="87"/>
    </location>
</feature>
<dbReference type="AlphaFoldDB" id="A0AAW5JNL0"/>
<dbReference type="PANTHER" id="PTHR35529">
    <property type="entry name" value="MANGANESE EFFLUX PUMP MNTP-RELATED"/>
    <property type="match status" value="1"/>
</dbReference>
<evidence type="ECO:0000256" key="5">
    <source>
        <dbReference type="SAM" id="Phobius"/>
    </source>
</evidence>
<dbReference type="PANTHER" id="PTHR35529:SF2">
    <property type="entry name" value="SPORULATION PROTEIN YTAF-RELATED"/>
    <property type="match status" value="1"/>
</dbReference>
<accession>A0AAW5JNL0</accession>
<evidence type="ECO:0000313" key="7">
    <source>
        <dbReference type="Proteomes" id="UP001204562"/>
    </source>
</evidence>
<evidence type="ECO:0008006" key="8">
    <source>
        <dbReference type="Google" id="ProtNLM"/>
    </source>
</evidence>
<keyword evidence="2 5" id="KW-0812">Transmembrane</keyword>
<evidence type="ECO:0000313" key="6">
    <source>
        <dbReference type="EMBL" id="MCQ4770903.1"/>
    </source>
</evidence>
<dbReference type="RefSeq" id="WP_256304233.1">
    <property type="nucleotide sequence ID" value="NZ_JANFYS010000021.1"/>
</dbReference>
<evidence type="ECO:0000256" key="1">
    <source>
        <dbReference type="ARBA" id="ARBA00022475"/>
    </source>
</evidence>
<dbReference type="InterPro" id="IPR003810">
    <property type="entry name" value="Mntp/YtaF"/>
</dbReference>
<dbReference type="EMBL" id="JANFYS010000021">
    <property type="protein sequence ID" value="MCQ4770903.1"/>
    <property type="molecule type" value="Genomic_DNA"/>
</dbReference>
<dbReference type="Proteomes" id="UP001204562">
    <property type="component" value="Unassembled WGS sequence"/>
</dbReference>
<keyword evidence="1" id="KW-1003">Cell membrane</keyword>
<evidence type="ECO:0000256" key="3">
    <source>
        <dbReference type="ARBA" id="ARBA00022989"/>
    </source>
</evidence>
<feature type="transmembrane region" description="Helical" evidence="5">
    <location>
        <begin position="37"/>
        <end position="57"/>
    </location>
</feature>
<feature type="transmembrane region" description="Helical" evidence="5">
    <location>
        <begin position="132"/>
        <end position="151"/>
    </location>
</feature>
<feature type="transmembrane region" description="Helical" evidence="5">
    <location>
        <begin position="158"/>
        <end position="181"/>
    </location>
</feature>
<keyword evidence="3 5" id="KW-1133">Transmembrane helix</keyword>
<gene>
    <name evidence="6" type="ORF">NE579_10570</name>
</gene>
<protein>
    <recommendedName>
        <fullName evidence="8">Sporulation membrane protein YtaF</fullName>
    </recommendedName>
</protein>
<keyword evidence="4 5" id="KW-0472">Membrane</keyword>
<organism evidence="6 7">
    <name type="scientific">Intestinimonas massiliensis</name>
    <name type="common">ex Afouda et al. 2020</name>
    <dbReference type="NCBI Taxonomy" id="1673721"/>
    <lineage>
        <taxon>Bacteria</taxon>
        <taxon>Bacillati</taxon>
        <taxon>Bacillota</taxon>
        <taxon>Clostridia</taxon>
        <taxon>Eubacteriales</taxon>
        <taxon>Intestinimonas</taxon>
    </lineage>
</organism>
<evidence type="ECO:0000256" key="4">
    <source>
        <dbReference type="ARBA" id="ARBA00023136"/>
    </source>
</evidence>
<comment type="caution">
    <text evidence="6">The sequence shown here is derived from an EMBL/GenBank/DDBJ whole genome shotgun (WGS) entry which is preliminary data.</text>
</comment>
<proteinExistence type="predicted"/>
<feature type="transmembrane region" description="Helical" evidence="5">
    <location>
        <begin position="6"/>
        <end position="25"/>
    </location>
</feature>